<dbReference type="Pfam" id="PF03567">
    <property type="entry name" value="Sulfotransfer_2"/>
    <property type="match status" value="1"/>
</dbReference>
<dbReference type="GO" id="GO:0016051">
    <property type="term" value="P:carbohydrate biosynthetic process"/>
    <property type="evidence" value="ECO:0007669"/>
    <property type="project" value="InterPro"/>
</dbReference>
<dbReference type="GO" id="GO:0008146">
    <property type="term" value="F:sulfotransferase activity"/>
    <property type="evidence" value="ECO:0007669"/>
    <property type="project" value="InterPro"/>
</dbReference>
<accession>A0A8B7PHP6</accession>
<feature type="compositionally biased region" description="Basic and acidic residues" evidence="10">
    <location>
        <begin position="267"/>
        <end position="288"/>
    </location>
</feature>
<keyword evidence="6 9" id="KW-0333">Golgi apparatus</keyword>
<keyword evidence="8 9" id="KW-0325">Glycoprotein</keyword>
<gene>
    <name evidence="12" type="primary">LOC108681059</name>
</gene>
<evidence type="ECO:0000256" key="8">
    <source>
        <dbReference type="ARBA" id="ARBA00023180"/>
    </source>
</evidence>
<evidence type="ECO:0000256" key="1">
    <source>
        <dbReference type="ARBA" id="ARBA00004323"/>
    </source>
</evidence>
<dbReference type="AlphaFoldDB" id="A0A8B7PHP6"/>
<dbReference type="InterPro" id="IPR005331">
    <property type="entry name" value="Sulfotransferase"/>
</dbReference>
<comment type="similarity">
    <text evidence="2 9">Belongs to the sulfotransferase 2 family.</text>
</comment>
<evidence type="ECO:0000256" key="2">
    <source>
        <dbReference type="ARBA" id="ARBA00006339"/>
    </source>
</evidence>
<comment type="subcellular location">
    <subcellularLocation>
        <location evidence="1 9">Golgi apparatus membrane</location>
        <topology evidence="1 9">Single-pass type II membrane protein</topology>
    </subcellularLocation>
</comment>
<evidence type="ECO:0000313" key="12">
    <source>
        <dbReference type="RefSeq" id="XP_018025515.1"/>
    </source>
</evidence>
<dbReference type="KEGG" id="hazt:108681059"/>
<evidence type="ECO:0000256" key="3">
    <source>
        <dbReference type="ARBA" id="ARBA00022679"/>
    </source>
</evidence>
<evidence type="ECO:0000256" key="6">
    <source>
        <dbReference type="ARBA" id="ARBA00023034"/>
    </source>
</evidence>
<evidence type="ECO:0000256" key="10">
    <source>
        <dbReference type="SAM" id="MobiDB-lite"/>
    </source>
</evidence>
<protein>
    <recommendedName>
        <fullName evidence="9">Carbohydrate sulfotransferase</fullName>
        <ecNumber evidence="9">2.8.2.-</ecNumber>
    </recommendedName>
</protein>
<sequence>MHSSSHRMLRAMWALMRRVWTKRMTLLPFILFLYISISILTSSKSLKALLGKKRFKYGSVKITSYVDLSQADIPRYVMSPMDLTLPGNQVLFNPIKSSQKCFQFYEGTPDELDDMMKNKSKPAERIKSALKSFYGSIASGVGNSLSVGGEETTKEMSKEETLELYRDSLDFAKEKIEQTAMTDHVNQCIFHGFSMNESEAMWWQAERHVRAHQSCRRYHTIPDVRDLRAYNLRQHRGSGVRLCAPAKIGPIDWQALVLDSSQSSKSKLDDFHRTRNRGPGDDVARELQEQDGLTPLENDVQNESRWERPLTIIVSTHPILRLVMAYLFGIKAGYRKDDQIKWIKEIRGKSIQTLLDEIKSSLAKKNPDVANSKLLTKLFYVEHLDESTDSLNTTEADELSFREFVWVVIRDVHNCVNDFQCLTEIDELWRPQYVQCSPCSIAFDVLSEIDTLYGDSAILSKLIGQNAVFGNIFKENVPETDSDPFITVPPLKTNSTNLDETDDENKENFESGSKVCEKIKDQSQGTKNFERNLSKLKSVAIDYINTISAQEYKILYGVLAFDFTLFGYAGMDLFKKCSTFQKEKELLD</sequence>
<keyword evidence="9" id="KW-0119">Carbohydrate metabolism</keyword>
<dbReference type="PANTHER" id="PTHR12137:SF54">
    <property type="entry name" value="CARBOHYDRATE SULFOTRANSFERASE"/>
    <property type="match status" value="1"/>
</dbReference>
<evidence type="ECO:0000256" key="9">
    <source>
        <dbReference type="RuleBase" id="RU364020"/>
    </source>
</evidence>
<proteinExistence type="inferred from homology"/>
<dbReference type="PANTHER" id="PTHR12137">
    <property type="entry name" value="CARBOHYDRATE SULFOTRANSFERASE"/>
    <property type="match status" value="1"/>
</dbReference>
<dbReference type="OrthoDB" id="10530827at2759"/>
<keyword evidence="7" id="KW-0472">Membrane</keyword>
<keyword evidence="3 9" id="KW-0808">Transferase</keyword>
<keyword evidence="4" id="KW-0812">Transmembrane</keyword>
<dbReference type="Proteomes" id="UP000694843">
    <property type="component" value="Unplaced"/>
</dbReference>
<evidence type="ECO:0000256" key="4">
    <source>
        <dbReference type="ARBA" id="ARBA00022692"/>
    </source>
</evidence>
<dbReference type="RefSeq" id="XP_018025515.1">
    <property type="nucleotide sequence ID" value="XM_018170026.2"/>
</dbReference>
<reference evidence="12" key="1">
    <citation type="submission" date="2025-08" db="UniProtKB">
        <authorList>
            <consortium name="RefSeq"/>
        </authorList>
    </citation>
    <scope>IDENTIFICATION</scope>
    <source>
        <tissue evidence="12">Whole organism</tissue>
    </source>
</reference>
<feature type="region of interest" description="Disordered" evidence="10">
    <location>
        <begin position="267"/>
        <end position="294"/>
    </location>
</feature>
<organism evidence="11 12">
    <name type="scientific">Hyalella azteca</name>
    <name type="common">Amphipod</name>
    <dbReference type="NCBI Taxonomy" id="294128"/>
    <lineage>
        <taxon>Eukaryota</taxon>
        <taxon>Metazoa</taxon>
        <taxon>Ecdysozoa</taxon>
        <taxon>Arthropoda</taxon>
        <taxon>Crustacea</taxon>
        <taxon>Multicrustacea</taxon>
        <taxon>Malacostraca</taxon>
        <taxon>Eumalacostraca</taxon>
        <taxon>Peracarida</taxon>
        <taxon>Amphipoda</taxon>
        <taxon>Senticaudata</taxon>
        <taxon>Talitrida</taxon>
        <taxon>Talitroidea</taxon>
        <taxon>Hyalellidae</taxon>
        <taxon>Hyalella</taxon>
    </lineage>
</organism>
<dbReference type="GeneID" id="108681059"/>
<dbReference type="InterPro" id="IPR018011">
    <property type="entry name" value="Carb_sulfotrans_8-10"/>
</dbReference>
<keyword evidence="9" id="KW-0735">Signal-anchor</keyword>
<keyword evidence="11" id="KW-1185">Reference proteome</keyword>
<keyword evidence="5" id="KW-1133">Transmembrane helix</keyword>
<name>A0A8B7PHP6_HYAAZ</name>
<evidence type="ECO:0000256" key="5">
    <source>
        <dbReference type="ARBA" id="ARBA00022989"/>
    </source>
</evidence>
<dbReference type="EC" id="2.8.2.-" evidence="9"/>
<evidence type="ECO:0000256" key="7">
    <source>
        <dbReference type="ARBA" id="ARBA00023136"/>
    </source>
</evidence>
<evidence type="ECO:0000313" key="11">
    <source>
        <dbReference type="Proteomes" id="UP000694843"/>
    </source>
</evidence>
<dbReference type="GO" id="GO:0000139">
    <property type="term" value="C:Golgi membrane"/>
    <property type="evidence" value="ECO:0007669"/>
    <property type="project" value="UniProtKB-SubCell"/>
</dbReference>